<dbReference type="Pfam" id="PF01186">
    <property type="entry name" value="Lysyl_oxidase"/>
    <property type="match status" value="1"/>
</dbReference>
<dbReference type="GO" id="GO:0016641">
    <property type="term" value="F:oxidoreductase activity, acting on the CH-NH2 group of donors, oxygen as acceptor"/>
    <property type="evidence" value="ECO:0007669"/>
    <property type="project" value="InterPro"/>
</dbReference>
<reference evidence="1" key="1">
    <citation type="submission" date="2021-02" db="EMBL/GenBank/DDBJ databases">
        <authorList>
            <person name="Nowell W R."/>
        </authorList>
    </citation>
    <scope>NUCLEOTIDE SEQUENCE</scope>
</reference>
<evidence type="ECO:0000313" key="1">
    <source>
        <dbReference type="EMBL" id="CAF1022842.1"/>
    </source>
</evidence>
<protein>
    <submittedName>
        <fullName evidence="1">Uncharacterized protein</fullName>
    </submittedName>
</protein>
<dbReference type="EMBL" id="CAJNOT010000566">
    <property type="protein sequence ID" value="CAF1022842.1"/>
    <property type="molecule type" value="Genomic_DNA"/>
</dbReference>
<gene>
    <name evidence="1" type="ORF">ZHD862_LOCUS13628</name>
</gene>
<dbReference type="GO" id="GO:0005507">
    <property type="term" value="F:copper ion binding"/>
    <property type="evidence" value="ECO:0007669"/>
    <property type="project" value="InterPro"/>
</dbReference>
<dbReference type="AlphaFoldDB" id="A0A814IAC8"/>
<name>A0A814IAC8_9BILA</name>
<sequence length="515" mass="57614">MSVVKSDDRLSNIGGSFLQDYTLPADPMLLLQRTGTACMSESGWPPNSIDPETTEYYYDDTCEVEKPQAPDVVGCQQCHCQHPLTTMSCVEALQAFVGRVNVSLNFTRIKYDKAMASKWRYPSEPSINSFGQVAPVNIFEYLPDLERYRIIYLYIEPNGCEIAERCVGGSGWRRLLVFSTTAPNFGTQELRLGSVPYFTNGSQSELITKHHVFEYSPCHKHYHFSHYASFALGNPNDQSNLTNTKRGFCLQAVYRHANAEWSPLHQEYYTCSVQGIPPGWQDTYQGGLRCQWIDVTSINTSAQPYTTSLYSSLNPHGFLCEGTPQPDTWIRTEFNTTCCSGNGCCGESNLTQCCGGLPVERVECDTWNKAEEDNQSEVMVTLPLSGEGQVTEKCRNSSGSWGEKRDCGLKLHPKGKYLKCKNPGQQVALKQVATTDFYQVVRICEASIALRSGLACLWNASLTTVIISHRDKPRDIHFICPPPRDSVETGGQFSVYYGPLFTDLAFGDLSWSKID</sequence>
<accession>A0A814IAC8</accession>
<comment type="caution">
    <text evidence="1">The sequence shown here is derived from an EMBL/GenBank/DDBJ whole genome shotgun (WGS) entry which is preliminary data.</text>
</comment>
<dbReference type="InterPro" id="IPR001695">
    <property type="entry name" value="Lysyl_oxidase"/>
</dbReference>
<proteinExistence type="predicted"/>
<organism evidence="1 2">
    <name type="scientific">Rotaria sordida</name>
    <dbReference type="NCBI Taxonomy" id="392033"/>
    <lineage>
        <taxon>Eukaryota</taxon>
        <taxon>Metazoa</taxon>
        <taxon>Spiralia</taxon>
        <taxon>Gnathifera</taxon>
        <taxon>Rotifera</taxon>
        <taxon>Eurotatoria</taxon>
        <taxon>Bdelloidea</taxon>
        <taxon>Philodinida</taxon>
        <taxon>Philodinidae</taxon>
        <taxon>Rotaria</taxon>
    </lineage>
</organism>
<dbReference type="Proteomes" id="UP000663864">
    <property type="component" value="Unassembled WGS sequence"/>
</dbReference>
<evidence type="ECO:0000313" key="2">
    <source>
        <dbReference type="Proteomes" id="UP000663864"/>
    </source>
</evidence>